<name>A0A0H5PZS4_9ZZZZ</name>
<protein>
    <recommendedName>
        <fullName evidence="2">Clindamycin resistance transfer factor btgA</fullName>
    </recommendedName>
</protein>
<organism evidence="1">
    <name type="scientific">uncultured prokaryote</name>
    <dbReference type="NCBI Taxonomy" id="198431"/>
    <lineage>
        <taxon>unclassified sequences</taxon>
        <taxon>environmental samples</taxon>
    </lineage>
</organism>
<dbReference type="NCBIfam" id="NF041200">
    <property type="entry name" value="mob_BfmA_Nterm"/>
    <property type="match status" value="1"/>
</dbReference>
<dbReference type="AlphaFoldDB" id="A0A0H5PZS4"/>
<geneLocation type="plasmid" evidence="1">
    <name>pRGRH0318</name>
</geneLocation>
<keyword evidence="1" id="KW-0614">Plasmid</keyword>
<dbReference type="EMBL" id="LN852988">
    <property type="protein sequence ID" value="CRY94674.1"/>
    <property type="molecule type" value="Genomic_DNA"/>
</dbReference>
<reference evidence="1" key="2">
    <citation type="submission" date="2015-07" db="EMBL/GenBank/DDBJ databases">
        <title>Plasmids, circular viruses and viroids from rat gut.</title>
        <authorList>
            <person name="Jorgensen T.J."/>
            <person name="Hansen M.A."/>
            <person name="Xu Z."/>
            <person name="Tabak M.A."/>
            <person name="Sorensen S.J."/>
            <person name="Hansen L.H."/>
        </authorList>
    </citation>
    <scope>NUCLEOTIDE SEQUENCE</scope>
    <source>
        <plasmid evidence="1">pRGRH0318</plasmid>
    </source>
</reference>
<reference evidence="1" key="1">
    <citation type="submission" date="2015-06" db="EMBL/GenBank/DDBJ databases">
        <authorList>
            <person name="Joergensen T."/>
        </authorList>
    </citation>
    <scope>NUCLEOTIDE SEQUENCE</scope>
    <source>
        <plasmid evidence="1">pRGRH0318</plasmid>
    </source>
</reference>
<sequence length="169" mass="19103">MEEKKPNTSRNSTVAISPEVGKKLERFCASCGITKKDFISLSLDYFQRYGINPAKHESPAKEMEKLIKKNDQVIGFIRKQEQDILRPMLEAITTTEERIKANIGSLATSDKLIEFIQAVDNNSNIQVDTRDKLAETISKQNKEVKQAILTLARYLDEKGKAGLIDRLFG</sequence>
<accession>A0A0H5PZS4</accession>
<proteinExistence type="predicted"/>
<evidence type="ECO:0000313" key="1">
    <source>
        <dbReference type="EMBL" id="CRY94674.1"/>
    </source>
</evidence>
<dbReference type="InterPro" id="IPR048012">
    <property type="entry name" value="BfmA-like_N"/>
</dbReference>
<evidence type="ECO:0008006" key="2">
    <source>
        <dbReference type="Google" id="ProtNLM"/>
    </source>
</evidence>